<evidence type="ECO:0000256" key="1">
    <source>
        <dbReference type="ARBA" id="ARBA00000085"/>
    </source>
</evidence>
<dbReference type="EC" id="2.7.13.3" evidence="2"/>
<dbReference type="GO" id="GO:0005524">
    <property type="term" value="F:ATP binding"/>
    <property type="evidence" value="ECO:0007669"/>
    <property type="project" value="UniProtKB-KW"/>
</dbReference>
<dbReference type="Pfam" id="PF07536">
    <property type="entry name" value="HWE_HK"/>
    <property type="match status" value="1"/>
</dbReference>
<gene>
    <name evidence="9" type="ORF">CV103_07175</name>
</gene>
<feature type="domain" description="Signal transduction histidine kinase HWE region" evidence="8">
    <location>
        <begin position="1"/>
        <end position="86"/>
    </location>
</feature>
<evidence type="ECO:0000256" key="6">
    <source>
        <dbReference type="ARBA" id="ARBA00022777"/>
    </source>
</evidence>
<sequence>MKNLFAMTDGMIRMTPRSADSPDEIAEALSGRVRALAMAHGFLQRRVRSMDSERSTNLCELVESIVAVHEGAAAERTPRFRICGPDVRCGDHAINGIALLIHELATNAAKYGALSKAEGSVSIAWSIADDRLELV</sequence>
<evidence type="ECO:0000313" key="9">
    <source>
        <dbReference type="EMBL" id="PTD24787.1"/>
    </source>
</evidence>
<comment type="catalytic activity">
    <reaction evidence="1">
        <text>ATP + protein L-histidine = ADP + protein N-phospho-L-histidine.</text>
        <dbReference type="EC" id="2.7.13.3"/>
    </reaction>
</comment>
<dbReference type="RefSeq" id="WP_107394470.1">
    <property type="nucleotide sequence ID" value="NZ_PHHF01000030.1"/>
</dbReference>
<reference evidence="9 10" key="1">
    <citation type="submission" date="2017-11" db="EMBL/GenBank/DDBJ databases">
        <title>Sphingomonas oleivorans sp. nov., isolated from oil-contaminated soil.</title>
        <authorList>
            <person name="Wang L."/>
            <person name="Chen L."/>
        </authorList>
    </citation>
    <scope>NUCLEOTIDE SEQUENCE [LARGE SCALE GENOMIC DNA]</scope>
    <source>
        <strain evidence="9 10">K101</strain>
    </source>
</reference>
<dbReference type="SMART" id="SM00911">
    <property type="entry name" value="HWE_HK"/>
    <property type="match status" value="1"/>
</dbReference>
<dbReference type="PANTHER" id="PTHR41523">
    <property type="entry name" value="TWO-COMPONENT SYSTEM SENSOR PROTEIN"/>
    <property type="match status" value="1"/>
</dbReference>
<dbReference type="Proteomes" id="UP000241206">
    <property type="component" value="Unassembled WGS sequence"/>
</dbReference>
<keyword evidence="5" id="KW-0547">Nucleotide-binding</keyword>
<dbReference type="EMBL" id="PHHF01000030">
    <property type="protein sequence ID" value="PTD24787.1"/>
    <property type="molecule type" value="Genomic_DNA"/>
</dbReference>
<evidence type="ECO:0000256" key="4">
    <source>
        <dbReference type="ARBA" id="ARBA00022679"/>
    </source>
</evidence>
<protein>
    <recommendedName>
        <fullName evidence="2">histidine kinase</fullName>
        <ecNumber evidence="2">2.7.13.3</ecNumber>
    </recommendedName>
</protein>
<evidence type="ECO:0000256" key="3">
    <source>
        <dbReference type="ARBA" id="ARBA00022553"/>
    </source>
</evidence>
<name>A0A2T4I4V8_9SPHN</name>
<evidence type="ECO:0000256" key="5">
    <source>
        <dbReference type="ARBA" id="ARBA00022741"/>
    </source>
</evidence>
<evidence type="ECO:0000259" key="8">
    <source>
        <dbReference type="SMART" id="SM00911"/>
    </source>
</evidence>
<organism evidence="9 10">
    <name type="scientific">Edaphosphingomonas fennica</name>
    <dbReference type="NCBI Taxonomy" id="114404"/>
    <lineage>
        <taxon>Bacteria</taxon>
        <taxon>Pseudomonadati</taxon>
        <taxon>Pseudomonadota</taxon>
        <taxon>Alphaproteobacteria</taxon>
        <taxon>Sphingomonadales</taxon>
        <taxon>Rhizorhabdaceae</taxon>
        <taxon>Edaphosphingomonas</taxon>
    </lineage>
</organism>
<keyword evidence="7" id="KW-0067">ATP-binding</keyword>
<keyword evidence="10" id="KW-1185">Reference proteome</keyword>
<dbReference type="AlphaFoldDB" id="A0A2T4I4V8"/>
<evidence type="ECO:0000313" key="10">
    <source>
        <dbReference type="Proteomes" id="UP000241206"/>
    </source>
</evidence>
<dbReference type="GO" id="GO:0004673">
    <property type="term" value="F:protein histidine kinase activity"/>
    <property type="evidence" value="ECO:0007669"/>
    <property type="project" value="UniProtKB-EC"/>
</dbReference>
<evidence type="ECO:0000256" key="2">
    <source>
        <dbReference type="ARBA" id="ARBA00012438"/>
    </source>
</evidence>
<keyword evidence="4" id="KW-0808">Transferase</keyword>
<keyword evidence="3" id="KW-0597">Phosphoprotein</keyword>
<comment type="caution">
    <text evidence="9">The sequence shown here is derived from an EMBL/GenBank/DDBJ whole genome shotgun (WGS) entry which is preliminary data.</text>
</comment>
<dbReference type="InterPro" id="IPR011102">
    <property type="entry name" value="Sig_transdc_His_kinase_HWE"/>
</dbReference>
<dbReference type="PANTHER" id="PTHR41523:SF8">
    <property type="entry name" value="ETHYLENE RESPONSE SENSOR PROTEIN"/>
    <property type="match status" value="1"/>
</dbReference>
<evidence type="ECO:0000256" key="7">
    <source>
        <dbReference type="ARBA" id="ARBA00022840"/>
    </source>
</evidence>
<dbReference type="InterPro" id="IPR036890">
    <property type="entry name" value="HATPase_C_sf"/>
</dbReference>
<accession>A0A2T4I4V8</accession>
<keyword evidence="6" id="KW-0418">Kinase</keyword>
<proteinExistence type="predicted"/>
<dbReference type="Gene3D" id="3.30.565.10">
    <property type="entry name" value="Histidine kinase-like ATPase, C-terminal domain"/>
    <property type="match status" value="1"/>
</dbReference>